<sequence length="116" mass="12444">MGNLLVHCPPVEYKVDSRKLTRKDFRKLASLVNDDGSLINEAAFREVAEAIGKKQGNRRRPSESAEGRGDDGVRTARESATSTSAAAANTGVQLATPLLDSTEAKQADRATHSTSF</sequence>
<dbReference type="AlphaFoldDB" id="A0A0G4FDV9"/>
<dbReference type="VEuPathDB" id="CryptoDB:Vbra_9061"/>
<evidence type="ECO:0000313" key="3">
    <source>
        <dbReference type="Proteomes" id="UP000041254"/>
    </source>
</evidence>
<feature type="compositionally biased region" description="Low complexity" evidence="1">
    <location>
        <begin position="78"/>
        <end position="88"/>
    </location>
</feature>
<evidence type="ECO:0000256" key="1">
    <source>
        <dbReference type="SAM" id="MobiDB-lite"/>
    </source>
</evidence>
<dbReference type="EMBL" id="CDMY01000415">
    <property type="protein sequence ID" value="CEM11386.1"/>
    <property type="molecule type" value="Genomic_DNA"/>
</dbReference>
<protein>
    <submittedName>
        <fullName evidence="2">Uncharacterized protein</fullName>
    </submittedName>
</protein>
<proteinExistence type="predicted"/>
<reference evidence="2 3" key="1">
    <citation type="submission" date="2014-11" db="EMBL/GenBank/DDBJ databases">
        <authorList>
            <person name="Zhu J."/>
            <person name="Qi W."/>
            <person name="Song R."/>
        </authorList>
    </citation>
    <scope>NUCLEOTIDE SEQUENCE [LARGE SCALE GENOMIC DNA]</scope>
</reference>
<gene>
    <name evidence="2" type="ORF">Vbra_9061</name>
</gene>
<name>A0A0G4FDV9_VITBC</name>
<evidence type="ECO:0000313" key="2">
    <source>
        <dbReference type="EMBL" id="CEM11386.1"/>
    </source>
</evidence>
<feature type="compositionally biased region" description="Basic and acidic residues" evidence="1">
    <location>
        <begin position="60"/>
        <end position="77"/>
    </location>
</feature>
<keyword evidence="3" id="KW-1185">Reference proteome</keyword>
<organism evidence="2 3">
    <name type="scientific">Vitrella brassicaformis (strain CCMP3155)</name>
    <dbReference type="NCBI Taxonomy" id="1169540"/>
    <lineage>
        <taxon>Eukaryota</taxon>
        <taxon>Sar</taxon>
        <taxon>Alveolata</taxon>
        <taxon>Colpodellida</taxon>
        <taxon>Vitrellaceae</taxon>
        <taxon>Vitrella</taxon>
    </lineage>
</organism>
<dbReference type="InParanoid" id="A0A0G4FDV9"/>
<dbReference type="Proteomes" id="UP000041254">
    <property type="component" value="Unassembled WGS sequence"/>
</dbReference>
<accession>A0A0G4FDV9</accession>
<feature type="region of interest" description="Disordered" evidence="1">
    <location>
        <begin position="52"/>
        <end position="116"/>
    </location>
</feature>
<feature type="compositionally biased region" description="Basic and acidic residues" evidence="1">
    <location>
        <begin position="102"/>
        <end position="116"/>
    </location>
</feature>